<dbReference type="EMBL" id="JAHZIK010000782">
    <property type="protein sequence ID" value="MBW7457202.1"/>
    <property type="molecule type" value="Genomic_DNA"/>
</dbReference>
<protein>
    <submittedName>
        <fullName evidence="1">Carbohydrate ABC transporter substrate-binding protein</fullName>
    </submittedName>
</protein>
<organism evidence="1 2">
    <name type="scientific">Paenibacillus sepulcri</name>
    <dbReference type="NCBI Taxonomy" id="359917"/>
    <lineage>
        <taxon>Bacteria</taxon>
        <taxon>Bacillati</taxon>
        <taxon>Bacillota</taxon>
        <taxon>Bacilli</taxon>
        <taxon>Bacillales</taxon>
        <taxon>Paenibacillaceae</taxon>
        <taxon>Paenibacillus</taxon>
    </lineage>
</organism>
<evidence type="ECO:0000313" key="2">
    <source>
        <dbReference type="Proteomes" id="UP001519887"/>
    </source>
</evidence>
<name>A0ABS7C8F8_9BACL</name>
<comment type="caution">
    <text evidence="1">The sequence shown here is derived from an EMBL/GenBank/DDBJ whole genome shotgun (WGS) entry which is preliminary data.</text>
</comment>
<dbReference type="Gene3D" id="3.40.190.10">
    <property type="entry name" value="Periplasmic binding protein-like II"/>
    <property type="match status" value="2"/>
</dbReference>
<dbReference type="Proteomes" id="UP001519887">
    <property type="component" value="Unassembled WGS sequence"/>
</dbReference>
<keyword evidence="2" id="KW-1185">Reference proteome</keyword>
<dbReference type="SUPFAM" id="SSF53850">
    <property type="entry name" value="Periplasmic binding protein-like II"/>
    <property type="match status" value="1"/>
</dbReference>
<proteinExistence type="predicted"/>
<accession>A0ABS7C8F8</accession>
<feature type="non-terminal residue" evidence="1">
    <location>
        <position position="1"/>
    </location>
</feature>
<reference evidence="1 2" key="1">
    <citation type="submission" date="2021-07" db="EMBL/GenBank/DDBJ databases">
        <title>Paenibacillus radiodurans sp. nov., isolated from the southeastern edge of Tengger Desert.</title>
        <authorList>
            <person name="Zhang G."/>
        </authorList>
    </citation>
    <scope>NUCLEOTIDE SEQUENCE [LARGE SCALE GENOMIC DNA]</scope>
    <source>
        <strain evidence="1 2">CCM 7311</strain>
    </source>
</reference>
<sequence>AAAVDFIKWVYSDAKNDAAWFEQTMLPPARDDLTSNEAFTSILDQHPELKPYAENVPNAIPPMDNAKYNDLQTIIGEQAFNKVVKGGITPDAGWANMKKAIESALK</sequence>
<gene>
    <name evidence="1" type="ORF">K0U00_24485</name>
</gene>
<evidence type="ECO:0000313" key="1">
    <source>
        <dbReference type="EMBL" id="MBW7457202.1"/>
    </source>
</evidence>